<dbReference type="AlphaFoldDB" id="A0A415EL31"/>
<dbReference type="GO" id="GO:0045227">
    <property type="term" value="P:capsule polysaccharide biosynthetic process"/>
    <property type="evidence" value="ECO:0007669"/>
    <property type="project" value="UniProtKB-UniPathway"/>
</dbReference>
<dbReference type="Pfam" id="PF13614">
    <property type="entry name" value="AAA_31"/>
    <property type="match status" value="1"/>
</dbReference>
<feature type="domain" description="AAA" evidence="8">
    <location>
        <begin position="32"/>
        <end position="193"/>
    </location>
</feature>
<evidence type="ECO:0000256" key="2">
    <source>
        <dbReference type="ARBA" id="ARBA00022679"/>
    </source>
</evidence>
<reference evidence="9 10" key="1">
    <citation type="submission" date="2018-08" db="EMBL/GenBank/DDBJ databases">
        <title>A genome reference for cultivated species of the human gut microbiota.</title>
        <authorList>
            <person name="Zou Y."/>
            <person name="Xue W."/>
            <person name="Luo G."/>
        </authorList>
    </citation>
    <scope>NUCLEOTIDE SEQUENCE [LARGE SCALE GENOMIC DNA]</scope>
    <source>
        <strain evidence="9 10">AF48-16</strain>
    </source>
</reference>
<dbReference type="InterPro" id="IPR025669">
    <property type="entry name" value="AAA_dom"/>
</dbReference>
<dbReference type="NCBIfam" id="TIGR01007">
    <property type="entry name" value="eps_fam"/>
    <property type="match status" value="1"/>
</dbReference>
<dbReference type="UniPathway" id="UPA00934"/>
<dbReference type="SUPFAM" id="SSF52540">
    <property type="entry name" value="P-loop containing nucleoside triphosphate hydrolases"/>
    <property type="match status" value="1"/>
</dbReference>
<evidence type="ECO:0000256" key="7">
    <source>
        <dbReference type="ARBA" id="ARBA00024964"/>
    </source>
</evidence>
<dbReference type="GO" id="GO:0004713">
    <property type="term" value="F:protein tyrosine kinase activity"/>
    <property type="evidence" value="ECO:0007669"/>
    <property type="project" value="UniProtKB-KW"/>
</dbReference>
<dbReference type="Proteomes" id="UP000286288">
    <property type="component" value="Unassembled WGS sequence"/>
</dbReference>
<dbReference type="PANTHER" id="PTHR32309:SF31">
    <property type="entry name" value="CAPSULAR EXOPOLYSACCHARIDE FAMILY"/>
    <property type="match status" value="1"/>
</dbReference>
<keyword evidence="5" id="KW-0067">ATP-binding</keyword>
<dbReference type="PANTHER" id="PTHR32309">
    <property type="entry name" value="TYROSINE-PROTEIN KINASE"/>
    <property type="match status" value="1"/>
</dbReference>
<organism evidence="9 10">
    <name type="scientific">Enterococcus casseliflavus</name>
    <name type="common">Enterococcus flavescens</name>
    <dbReference type="NCBI Taxonomy" id="37734"/>
    <lineage>
        <taxon>Bacteria</taxon>
        <taxon>Bacillati</taxon>
        <taxon>Bacillota</taxon>
        <taxon>Bacilli</taxon>
        <taxon>Lactobacillales</taxon>
        <taxon>Enterococcaceae</taxon>
        <taxon>Enterococcus</taxon>
    </lineage>
</organism>
<dbReference type="GO" id="GO:0005524">
    <property type="term" value="F:ATP binding"/>
    <property type="evidence" value="ECO:0007669"/>
    <property type="project" value="UniProtKB-KW"/>
</dbReference>
<evidence type="ECO:0000313" key="10">
    <source>
        <dbReference type="Proteomes" id="UP000286288"/>
    </source>
</evidence>
<evidence type="ECO:0000259" key="8">
    <source>
        <dbReference type="Pfam" id="PF13614"/>
    </source>
</evidence>
<evidence type="ECO:0000256" key="4">
    <source>
        <dbReference type="ARBA" id="ARBA00022777"/>
    </source>
</evidence>
<dbReference type="InterPro" id="IPR005702">
    <property type="entry name" value="Wzc-like_C"/>
</dbReference>
<proteinExistence type="predicted"/>
<evidence type="ECO:0000256" key="6">
    <source>
        <dbReference type="ARBA" id="ARBA00023137"/>
    </source>
</evidence>
<comment type="caution">
    <text evidence="9">The sequence shown here is derived from an EMBL/GenBank/DDBJ whole genome shotgun (WGS) entry which is preliminary data.</text>
</comment>
<gene>
    <name evidence="9" type="ORF">DW084_17890</name>
</gene>
<keyword evidence="6" id="KW-0829">Tyrosine-protein kinase</keyword>
<evidence type="ECO:0000313" key="9">
    <source>
        <dbReference type="EMBL" id="RHK02546.1"/>
    </source>
</evidence>
<name>A0A415EL31_ENTCA</name>
<dbReference type="CDD" id="cd05387">
    <property type="entry name" value="BY-kinase"/>
    <property type="match status" value="1"/>
</dbReference>
<evidence type="ECO:0000256" key="3">
    <source>
        <dbReference type="ARBA" id="ARBA00022741"/>
    </source>
</evidence>
<evidence type="ECO:0000256" key="1">
    <source>
        <dbReference type="ARBA" id="ARBA00019200"/>
    </source>
</evidence>
<dbReference type="InterPro" id="IPR027417">
    <property type="entry name" value="P-loop_NTPase"/>
</dbReference>
<dbReference type="Gene3D" id="3.40.50.300">
    <property type="entry name" value="P-loop containing nucleotide triphosphate hydrolases"/>
    <property type="match status" value="1"/>
</dbReference>
<accession>A0A415EL31</accession>
<keyword evidence="3" id="KW-0547">Nucleotide-binding</keyword>
<protein>
    <recommendedName>
        <fullName evidence="1">Tyrosine-protein kinase CpsD</fullName>
    </recommendedName>
</protein>
<keyword evidence="2" id="KW-0808">Transferase</keyword>
<keyword evidence="4" id="KW-0418">Kinase</keyword>
<dbReference type="InterPro" id="IPR050445">
    <property type="entry name" value="Bact_polysacc_biosynth/exp"/>
</dbReference>
<sequence length="223" mass="24534">MRSMNENYSIISEQVKLIRENVDYLCQQQDAQTILITSGESGTGKSTVSANLAVAYSQKGNRTLLIDADLRKPTQHYLFSQEMHVGLSNYIRRDISIESCVQQVILEDCEFSIITSGAIMSNPNDLLASSKMAAALQEVKQRYDVVIIDTPPVNVVSDALILAKNIDGVLLVVHADKTNKQSAKNAVKKLRLVNANIFGVVVNGTDMAEIIIKEKIDGEVHNT</sequence>
<dbReference type="EMBL" id="QRMZ01000044">
    <property type="protein sequence ID" value="RHK02546.1"/>
    <property type="molecule type" value="Genomic_DNA"/>
</dbReference>
<comment type="function">
    <text evidence="7">Involved in the regulation of capsular polysaccharide biosynthesis. Autophosphorylation of CpsD attenuates its activity and reduces the level of encapsulation. May be part of a complex that directs the coordinated polymerization and export to the cell surface of the capsular polysaccharide.</text>
</comment>
<evidence type="ECO:0000256" key="5">
    <source>
        <dbReference type="ARBA" id="ARBA00022840"/>
    </source>
</evidence>